<comment type="function">
    <text evidence="16">NQR complex catalyzes the reduction of ubiquinone-1 to ubiquinol by two successive reactions, coupled with the transport of Na(+) ions from the cytoplasm to the periplasm. NqrA to NqrE are probably involved in the second step, the conversion of ubisemiquinone to ubiquinol.</text>
</comment>
<comment type="cofactor">
    <cofactor evidence="16 17">
        <name>FMN</name>
        <dbReference type="ChEBI" id="CHEBI:58210"/>
    </cofactor>
</comment>
<dbReference type="PANTHER" id="PTHR30578">
    <property type="entry name" value="ELECTRON TRANSPORT COMPLEX PROTEIN RNFD"/>
    <property type="match status" value="1"/>
</dbReference>
<keyword evidence="13 16" id="KW-0830">Ubiquinone</keyword>
<feature type="transmembrane region" description="Helical" evidence="16">
    <location>
        <begin position="344"/>
        <end position="361"/>
    </location>
</feature>
<dbReference type="GO" id="GO:0006814">
    <property type="term" value="P:sodium ion transport"/>
    <property type="evidence" value="ECO:0007669"/>
    <property type="project" value="UniProtKB-UniRule"/>
</dbReference>
<keyword evidence="11 16" id="KW-0915">Sodium</keyword>
<keyword evidence="12 16" id="KW-0406">Ion transport</keyword>
<dbReference type="Pfam" id="PF03116">
    <property type="entry name" value="NQR2_RnfD_RnfE"/>
    <property type="match status" value="1"/>
</dbReference>
<evidence type="ECO:0000256" key="1">
    <source>
        <dbReference type="ARBA" id="ARBA00022448"/>
    </source>
</evidence>
<evidence type="ECO:0000256" key="5">
    <source>
        <dbReference type="ARBA" id="ARBA00022630"/>
    </source>
</evidence>
<keyword evidence="3" id="KW-0997">Cell inner membrane</keyword>
<evidence type="ECO:0000256" key="12">
    <source>
        <dbReference type="ARBA" id="ARBA00023065"/>
    </source>
</evidence>
<name>A0A514CHI2_9BACT</name>
<evidence type="ECO:0000256" key="16">
    <source>
        <dbReference type="HAMAP-Rule" id="MF_00426"/>
    </source>
</evidence>
<gene>
    <name evidence="16" type="primary">nqrB</name>
    <name evidence="18" type="ORF">FKX85_09595</name>
</gene>
<feature type="transmembrane region" description="Helical" evidence="16">
    <location>
        <begin position="367"/>
        <end position="387"/>
    </location>
</feature>
<dbReference type="GO" id="GO:0055085">
    <property type="term" value="P:transmembrane transport"/>
    <property type="evidence" value="ECO:0007669"/>
    <property type="project" value="InterPro"/>
</dbReference>
<evidence type="ECO:0000256" key="11">
    <source>
        <dbReference type="ARBA" id="ARBA00023053"/>
    </source>
</evidence>
<keyword evidence="14 16" id="KW-0472">Membrane</keyword>
<keyword evidence="2 16" id="KW-1003">Cell membrane</keyword>
<dbReference type="PANTHER" id="PTHR30578:SF1">
    <property type="entry name" value="NA(+)-TRANSLOCATING NADH-QUINONE REDUCTASE SUBUNIT B"/>
    <property type="match status" value="1"/>
</dbReference>
<organism evidence="18 19">
    <name type="scientific">Echinicola soli</name>
    <dbReference type="NCBI Taxonomy" id="2591634"/>
    <lineage>
        <taxon>Bacteria</taxon>
        <taxon>Pseudomonadati</taxon>
        <taxon>Bacteroidota</taxon>
        <taxon>Cytophagia</taxon>
        <taxon>Cytophagales</taxon>
        <taxon>Cyclobacteriaceae</taxon>
        <taxon>Echinicola</taxon>
    </lineage>
</organism>
<keyword evidence="4 16" id="KW-0597">Phosphoprotein</keyword>
<evidence type="ECO:0000256" key="4">
    <source>
        <dbReference type="ARBA" id="ARBA00022553"/>
    </source>
</evidence>
<feature type="transmembrane region" description="Helical" evidence="16">
    <location>
        <begin position="283"/>
        <end position="303"/>
    </location>
</feature>
<protein>
    <recommendedName>
        <fullName evidence="16">Na(+)-translocating NADH-quinone reductase subunit B</fullName>
        <shortName evidence="16">Na(+)-NQR subunit B</shortName>
        <shortName evidence="16">Na(+)-translocating NQR subunit B</shortName>
        <ecNumber evidence="16">7.2.1.1</ecNumber>
    </recommendedName>
    <alternativeName>
        <fullName evidence="16">NQR complex subunit B</fullName>
    </alternativeName>
    <alternativeName>
        <fullName evidence="16">NQR-1 subunit B</fullName>
    </alternativeName>
</protein>
<dbReference type="NCBIfam" id="TIGR01937">
    <property type="entry name" value="nqrB"/>
    <property type="match status" value="1"/>
</dbReference>
<evidence type="ECO:0000256" key="7">
    <source>
        <dbReference type="ARBA" id="ARBA00022692"/>
    </source>
</evidence>
<keyword evidence="9 16" id="KW-1133">Transmembrane helix</keyword>
<dbReference type="PIRSF" id="PIRSF016055">
    <property type="entry name" value="NADH-UbQ_OxRdtase_B_su"/>
    <property type="match status" value="1"/>
</dbReference>
<evidence type="ECO:0000256" key="6">
    <source>
        <dbReference type="ARBA" id="ARBA00022643"/>
    </source>
</evidence>
<evidence type="ECO:0000313" key="18">
    <source>
        <dbReference type="EMBL" id="QDH79272.1"/>
    </source>
</evidence>
<dbReference type="NCBIfam" id="NF003756">
    <property type="entry name" value="PRK05349.1"/>
    <property type="match status" value="1"/>
</dbReference>
<proteinExistence type="inferred from homology"/>
<feature type="modified residue" description="FMN phosphoryl threonine" evidence="16 17">
    <location>
        <position position="215"/>
    </location>
</feature>
<keyword evidence="6 16" id="KW-0288">FMN</keyword>
<dbReference type="GO" id="GO:0022904">
    <property type="term" value="P:respiratory electron transport chain"/>
    <property type="evidence" value="ECO:0007669"/>
    <property type="project" value="InterPro"/>
</dbReference>
<evidence type="ECO:0000313" key="19">
    <source>
        <dbReference type="Proteomes" id="UP000316614"/>
    </source>
</evidence>
<dbReference type="EC" id="7.2.1.1" evidence="16"/>
<dbReference type="GO" id="GO:0016655">
    <property type="term" value="F:oxidoreductase activity, acting on NAD(P)H, quinone or similar compound as acceptor"/>
    <property type="evidence" value="ECO:0007669"/>
    <property type="project" value="UniProtKB-UniRule"/>
</dbReference>
<keyword evidence="19" id="KW-1185">Reference proteome</keyword>
<keyword evidence="15 16" id="KW-0739">Sodium transport</keyword>
<evidence type="ECO:0000256" key="2">
    <source>
        <dbReference type="ARBA" id="ARBA00022475"/>
    </source>
</evidence>
<evidence type="ECO:0000256" key="17">
    <source>
        <dbReference type="PIRSR" id="PIRSR016055-50"/>
    </source>
</evidence>
<reference evidence="18 19" key="1">
    <citation type="submission" date="2019-06" db="EMBL/GenBank/DDBJ databases">
        <title>Echinicola alkalisoli sp. nov. isolated from saline soil.</title>
        <authorList>
            <person name="Sun J.-Q."/>
            <person name="Xu L."/>
        </authorList>
    </citation>
    <scope>NUCLEOTIDE SEQUENCE [LARGE SCALE GENOMIC DNA]</scope>
    <source>
        <strain evidence="18 19">LN3S3</strain>
    </source>
</reference>
<feature type="transmembrane region" description="Helical" evidence="16">
    <location>
        <begin position="132"/>
        <end position="163"/>
    </location>
</feature>
<evidence type="ECO:0000256" key="3">
    <source>
        <dbReference type="ARBA" id="ARBA00022519"/>
    </source>
</evidence>
<dbReference type="HAMAP" id="MF_00426">
    <property type="entry name" value="NqrB"/>
    <property type="match status" value="1"/>
</dbReference>
<dbReference type="Proteomes" id="UP000316614">
    <property type="component" value="Chromosome"/>
</dbReference>
<comment type="subunit">
    <text evidence="16">Composed of six subunits; NqrA, NqrB, NqrC, NqrD, NqrE and NqrF.</text>
</comment>
<evidence type="ECO:0000256" key="14">
    <source>
        <dbReference type="ARBA" id="ARBA00023136"/>
    </source>
</evidence>
<evidence type="ECO:0000256" key="8">
    <source>
        <dbReference type="ARBA" id="ARBA00022967"/>
    </source>
</evidence>
<feature type="transmembrane region" description="Helical" evidence="16">
    <location>
        <begin position="315"/>
        <end position="332"/>
    </location>
</feature>
<evidence type="ECO:0000256" key="9">
    <source>
        <dbReference type="ARBA" id="ARBA00022989"/>
    </source>
</evidence>
<evidence type="ECO:0000256" key="10">
    <source>
        <dbReference type="ARBA" id="ARBA00023027"/>
    </source>
</evidence>
<dbReference type="AlphaFoldDB" id="A0A514CHI2"/>
<keyword evidence="1 16" id="KW-0813">Transport</keyword>
<dbReference type="RefSeq" id="WP_141614519.1">
    <property type="nucleotide sequence ID" value="NZ_CP041253.1"/>
</dbReference>
<keyword evidence="8 16" id="KW-1278">Translocase</keyword>
<comment type="similarity">
    <text evidence="16">Belongs to the NqrB/RnfD family.</text>
</comment>
<dbReference type="GO" id="GO:0005886">
    <property type="term" value="C:plasma membrane"/>
    <property type="evidence" value="ECO:0007669"/>
    <property type="project" value="UniProtKB-SubCell"/>
</dbReference>
<dbReference type="InterPro" id="IPR004338">
    <property type="entry name" value="NqrB/RnfD"/>
</dbReference>
<keyword evidence="10 16" id="KW-0520">NAD</keyword>
<dbReference type="GO" id="GO:0010181">
    <property type="term" value="F:FMN binding"/>
    <property type="evidence" value="ECO:0007669"/>
    <property type="project" value="InterPro"/>
</dbReference>
<dbReference type="OrthoDB" id="9776359at2"/>
<comment type="catalytic activity">
    <reaction evidence="16">
        <text>a ubiquinone + n Na(+)(in) + NADH + H(+) = a ubiquinol + n Na(+)(out) + NAD(+)</text>
        <dbReference type="Rhea" id="RHEA:47748"/>
        <dbReference type="Rhea" id="RHEA-COMP:9565"/>
        <dbReference type="Rhea" id="RHEA-COMP:9566"/>
        <dbReference type="ChEBI" id="CHEBI:15378"/>
        <dbReference type="ChEBI" id="CHEBI:16389"/>
        <dbReference type="ChEBI" id="CHEBI:17976"/>
        <dbReference type="ChEBI" id="CHEBI:29101"/>
        <dbReference type="ChEBI" id="CHEBI:57540"/>
        <dbReference type="ChEBI" id="CHEBI:57945"/>
        <dbReference type="EC" id="7.2.1.1"/>
    </reaction>
</comment>
<evidence type="ECO:0000256" key="15">
    <source>
        <dbReference type="ARBA" id="ARBA00023201"/>
    </source>
</evidence>
<feature type="transmembrane region" description="Helical" evidence="16">
    <location>
        <begin position="252"/>
        <end position="276"/>
    </location>
</feature>
<keyword evidence="7 16" id="KW-0812">Transmembrane</keyword>
<dbReference type="InterPro" id="IPR010966">
    <property type="entry name" value="NqrB"/>
</dbReference>
<dbReference type="EMBL" id="CP041253">
    <property type="protein sequence ID" value="QDH79272.1"/>
    <property type="molecule type" value="Genomic_DNA"/>
</dbReference>
<comment type="subcellular location">
    <subcellularLocation>
        <location evidence="16">Cell membrane</location>
        <topology evidence="16">Multi-pass membrane protein</topology>
    </subcellularLocation>
</comment>
<keyword evidence="5 16" id="KW-0285">Flavoprotein</keyword>
<accession>A0A514CHI2</accession>
<feature type="transmembrane region" description="Helical" evidence="16">
    <location>
        <begin position="95"/>
        <end position="120"/>
    </location>
</feature>
<sequence>MKFLRDLLDKQKPLFQKGGKFENLYYLYEAGETFMFSPNHTTGIKGAQVKDAIDLKRMMITVVIALLPCLLFGIYNVGEQHYLAVGEAVGFGEKFLLGLKLVLPIVIVAYAAGGIAEAVFAVIRKHPINEGFLVTGMLIPLVVPASMPLWQVALATVFAVVIAKEVFGGTGMNILNVAMTARAFLYFAYPAQISGDQVWTYLGEKTAVDGFSGATALSVAYNAGQSGEAVTGALASHNSAIGDQLYSFANMFFGFIPGSIGETSALMCLIGALILIATGVGSWKIIVSGFAGTYIMGLIMNAFAANEFMAMPAHYHLVMGGVAFGIVFMATDPVSAAQTERGKWLYGLLIGFLTVIIRVTNPAYPEGIMLAVLLMNVFAPLIDYYVVKANKKRRLQRATV</sequence>
<dbReference type="KEGG" id="echi:FKX85_09595"/>
<feature type="transmembrane region" description="Helical" evidence="16">
    <location>
        <begin position="58"/>
        <end position="75"/>
    </location>
</feature>
<evidence type="ECO:0000256" key="13">
    <source>
        <dbReference type="ARBA" id="ARBA00023075"/>
    </source>
</evidence>